<reference evidence="8" key="1">
    <citation type="submission" date="2019-07" db="EMBL/GenBank/DDBJ databases">
        <title>Genomic Encyclopedia of Type Strains, Phase IV (KMG-IV): sequencing the most valuable type-strain genomes for metagenomic binning, comparative biology and taxonomic classification.</title>
        <authorList>
            <person name="Goeker M."/>
        </authorList>
    </citation>
    <scope>NUCLEOTIDE SEQUENCE</scope>
    <source>
        <strain evidence="8">DSM 44596</strain>
    </source>
</reference>
<dbReference type="PANTHER" id="PTHR36923">
    <property type="entry name" value="FERREDOXIN"/>
    <property type="match status" value="1"/>
</dbReference>
<dbReference type="Gene3D" id="3.30.70.20">
    <property type="match status" value="1"/>
</dbReference>
<evidence type="ECO:0000256" key="4">
    <source>
        <dbReference type="ARBA" id="ARBA00022982"/>
    </source>
</evidence>
<keyword evidence="4" id="KW-0249">Electron transport</keyword>
<evidence type="ECO:0000256" key="5">
    <source>
        <dbReference type="ARBA" id="ARBA00023004"/>
    </source>
</evidence>
<keyword evidence="7" id="KW-0003">3Fe-4S</keyword>
<organism evidence="8">
    <name type="scientific">Nocardia globerula</name>
    <dbReference type="NCBI Taxonomy" id="1818"/>
    <lineage>
        <taxon>Bacteria</taxon>
        <taxon>Bacillati</taxon>
        <taxon>Actinomycetota</taxon>
        <taxon>Actinomycetes</taxon>
        <taxon>Mycobacteriales</taxon>
        <taxon>Nocardiaceae</taxon>
        <taxon>Nocardia</taxon>
    </lineage>
</organism>
<evidence type="ECO:0000256" key="1">
    <source>
        <dbReference type="ARBA" id="ARBA00001927"/>
    </source>
</evidence>
<accession>A0A652YT89</accession>
<sequence>MEVRVDNAKCQGHAQCAAMSDDFFELDDLGFIVTISGAVPVRSEDRARLGADACPERVVSVEES</sequence>
<evidence type="ECO:0000313" key="8">
    <source>
        <dbReference type="EMBL" id="TYQ06124.1"/>
    </source>
</evidence>
<keyword evidence="2" id="KW-0813">Transport</keyword>
<name>A0A652YT89_NOCGL</name>
<evidence type="ECO:0000256" key="2">
    <source>
        <dbReference type="ARBA" id="ARBA00022448"/>
    </source>
</evidence>
<comment type="cofactor">
    <cofactor evidence="1">
        <name>[3Fe-4S] cluster</name>
        <dbReference type="ChEBI" id="CHEBI:21137"/>
    </cofactor>
</comment>
<dbReference type="Pfam" id="PF13459">
    <property type="entry name" value="Fer4_15"/>
    <property type="match status" value="1"/>
</dbReference>
<dbReference type="InterPro" id="IPR051269">
    <property type="entry name" value="Fe-S_cluster_ET"/>
</dbReference>
<keyword evidence="6" id="KW-0411">Iron-sulfur</keyword>
<keyword evidence="3" id="KW-0479">Metal-binding</keyword>
<keyword evidence="5" id="KW-0408">Iron</keyword>
<comment type="caution">
    <text evidence="8">The sequence shown here is derived from an EMBL/GenBank/DDBJ whole genome shotgun (WGS) entry which is preliminary data.</text>
</comment>
<evidence type="ECO:0000256" key="7">
    <source>
        <dbReference type="ARBA" id="ARBA00023291"/>
    </source>
</evidence>
<dbReference type="PANTHER" id="PTHR36923:SF3">
    <property type="entry name" value="FERREDOXIN"/>
    <property type="match status" value="1"/>
</dbReference>
<evidence type="ECO:0000256" key="6">
    <source>
        <dbReference type="ARBA" id="ARBA00023014"/>
    </source>
</evidence>
<dbReference type="GO" id="GO:0046872">
    <property type="term" value="F:metal ion binding"/>
    <property type="evidence" value="ECO:0007669"/>
    <property type="project" value="UniProtKB-KW"/>
</dbReference>
<gene>
    <name evidence="8" type="ORF">FNL38_102256</name>
</gene>
<dbReference type="SUPFAM" id="SSF54862">
    <property type="entry name" value="4Fe-4S ferredoxins"/>
    <property type="match status" value="1"/>
</dbReference>
<dbReference type="AlphaFoldDB" id="A0A652YT89"/>
<proteinExistence type="predicted"/>
<dbReference type="EMBL" id="VNIQ01000002">
    <property type="protein sequence ID" value="TYQ06124.1"/>
    <property type="molecule type" value="Genomic_DNA"/>
</dbReference>
<dbReference type="GO" id="GO:0051538">
    <property type="term" value="F:3 iron, 4 sulfur cluster binding"/>
    <property type="evidence" value="ECO:0007669"/>
    <property type="project" value="UniProtKB-KW"/>
</dbReference>
<protein>
    <submittedName>
        <fullName evidence="8">Ferredoxin</fullName>
    </submittedName>
</protein>
<evidence type="ECO:0000256" key="3">
    <source>
        <dbReference type="ARBA" id="ARBA00022723"/>
    </source>
</evidence>